<dbReference type="InterPro" id="IPR020894">
    <property type="entry name" value="Cadherin_CS"/>
</dbReference>
<dbReference type="GO" id="GO:0005886">
    <property type="term" value="C:plasma membrane"/>
    <property type="evidence" value="ECO:0007669"/>
    <property type="project" value="UniProtKB-SubCell"/>
</dbReference>
<dbReference type="SMR" id="A0A9Q9YUB6"/>
<keyword evidence="6" id="KW-0677">Repeat</keyword>
<dbReference type="PANTHER" id="PTHR24028">
    <property type="entry name" value="CADHERIN-87A"/>
    <property type="match status" value="1"/>
</dbReference>
<dbReference type="FunFam" id="2.60.40.60:FF:000001">
    <property type="entry name" value="Protocadherin alpha 2"/>
    <property type="match status" value="1"/>
</dbReference>
<feature type="domain" description="Cadherin" evidence="15">
    <location>
        <begin position="29"/>
        <end position="135"/>
    </location>
</feature>
<dbReference type="FunFam" id="2.60.40.60:FF:000004">
    <property type="entry name" value="Protocadherin 1 gamma 2"/>
    <property type="match status" value="1"/>
</dbReference>
<dbReference type="PANTHER" id="PTHR24028:SF337">
    <property type="entry name" value="PROTOCADHERIN 2 ALPHA A 3 PRECURSOR-RELATED"/>
    <property type="match status" value="1"/>
</dbReference>
<evidence type="ECO:0000256" key="7">
    <source>
        <dbReference type="ARBA" id="ARBA00022837"/>
    </source>
</evidence>
<evidence type="ECO:0000256" key="4">
    <source>
        <dbReference type="ARBA" id="ARBA00022692"/>
    </source>
</evidence>
<dbReference type="InterPro" id="IPR013164">
    <property type="entry name" value="Cadherin_N"/>
</dbReference>
<feature type="domain" description="Cadherin" evidence="15">
    <location>
        <begin position="459"/>
        <end position="568"/>
    </location>
</feature>
<evidence type="ECO:0000256" key="11">
    <source>
        <dbReference type="ARBA" id="ARBA00023180"/>
    </source>
</evidence>
<evidence type="ECO:0000256" key="13">
    <source>
        <dbReference type="SAM" id="Phobius"/>
    </source>
</evidence>
<protein>
    <submittedName>
        <fullName evidence="16">Protocadherin gamma-A5-like</fullName>
    </submittedName>
</protein>
<evidence type="ECO:0000256" key="14">
    <source>
        <dbReference type="SAM" id="SignalP"/>
    </source>
</evidence>
<keyword evidence="8" id="KW-0130">Cell adhesion</keyword>
<dbReference type="SMART" id="SM00112">
    <property type="entry name" value="CA"/>
    <property type="match status" value="6"/>
</dbReference>
<keyword evidence="11" id="KW-0325">Glycoprotein</keyword>
<feature type="domain" description="Cadherin" evidence="15">
    <location>
        <begin position="361"/>
        <end position="458"/>
    </location>
</feature>
<dbReference type="FunFam" id="2.60.40.60:FF:000129">
    <property type="entry name" value="protocadherin alpha-C2 isoform X1"/>
    <property type="match status" value="1"/>
</dbReference>
<name>A0A9Q9YUB6_CYPCA</name>
<dbReference type="InterPro" id="IPR002126">
    <property type="entry name" value="Cadherin-like_dom"/>
</dbReference>
<dbReference type="Pfam" id="PF16492">
    <property type="entry name" value="Cadherin_C_2"/>
    <property type="match status" value="1"/>
</dbReference>
<evidence type="ECO:0000313" key="16">
    <source>
        <dbReference type="RefSeq" id="XP_042626532.1"/>
    </source>
</evidence>
<dbReference type="InterPro" id="IPR032455">
    <property type="entry name" value="Cadherin_C"/>
</dbReference>
<organism evidence="16">
    <name type="scientific">Cyprinus carpio</name>
    <name type="common">Common carp</name>
    <dbReference type="NCBI Taxonomy" id="7962"/>
    <lineage>
        <taxon>Eukaryota</taxon>
        <taxon>Metazoa</taxon>
        <taxon>Chordata</taxon>
        <taxon>Craniata</taxon>
        <taxon>Vertebrata</taxon>
        <taxon>Euteleostomi</taxon>
        <taxon>Actinopterygii</taxon>
        <taxon>Neopterygii</taxon>
        <taxon>Teleostei</taxon>
        <taxon>Ostariophysi</taxon>
        <taxon>Cypriniformes</taxon>
        <taxon>Cyprinidae</taxon>
        <taxon>Cyprininae</taxon>
        <taxon>Cyprinus</taxon>
    </lineage>
</organism>
<dbReference type="FunFam" id="2.60.40.60:FF:000006">
    <property type="entry name" value="Protocadherin alpha 2"/>
    <property type="match status" value="1"/>
</dbReference>
<evidence type="ECO:0000256" key="3">
    <source>
        <dbReference type="ARBA" id="ARBA00022475"/>
    </source>
</evidence>
<feature type="domain" description="Cadherin" evidence="15">
    <location>
        <begin position="136"/>
        <end position="244"/>
    </location>
</feature>
<proteinExistence type="predicted"/>
<evidence type="ECO:0000256" key="8">
    <source>
        <dbReference type="ARBA" id="ARBA00022889"/>
    </source>
</evidence>
<evidence type="ECO:0000256" key="5">
    <source>
        <dbReference type="ARBA" id="ARBA00022729"/>
    </source>
</evidence>
<feature type="signal peptide" evidence="14">
    <location>
        <begin position="1"/>
        <end position="31"/>
    </location>
</feature>
<gene>
    <name evidence="16" type="primary">LOC109101870</name>
</gene>
<dbReference type="Proteomes" id="UP001155660">
    <property type="component" value="Chromosome A14"/>
</dbReference>
<feature type="chain" id="PRO_5040154890" evidence="14">
    <location>
        <begin position="32"/>
        <end position="795"/>
    </location>
</feature>
<comment type="function">
    <text evidence="1">Potential calcium-dependent cell-adhesion protein. May be involved in the establishment and maintenance of specific neuronal connections in the brain.</text>
</comment>
<dbReference type="AlphaFoldDB" id="A0A9Q9YUB6"/>
<feature type="transmembrane region" description="Helical" evidence="13">
    <location>
        <begin position="696"/>
        <end position="719"/>
    </location>
</feature>
<dbReference type="PROSITE" id="PS50268">
    <property type="entry name" value="CADHERIN_2"/>
    <property type="match status" value="6"/>
</dbReference>
<comment type="subcellular location">
    <subcellularLocation>
        <location evidence="2">Cell membrane</location>
        <topology evidence="2">Single-pass type I membrane protein</topology>
    </subcellularLocation>
</comment>
<dbReference type="Pfam" id="PF00028">
    <property type="entry name" value="Cadherin"/>
    <property type="match status" value="5"/>
</dbReference>
<evidence type="ECO:0000259" key="15">
    <source>
        <dbReference type="PROSITE" id="PS50268"/>
    </source>
</evidence>
<dbReference type="InterPro" id="IPR050174">
    <property type="entry name" value="Protocadherin/Cadherin-CA"/>
</dbReference>
<evidence type="ECO:0000256" key="12">
    <source>
        <dbReference type="PROSITE-ProRule" id="PRU00043"/>
    </source>
</evidence>
<dbReference type="FunFam" id="2.60.40.60:FF:000007">
    <property type="entry name" value="Protocadherin alpha 2"/>
    <property type="match status" value="1"/>
</dbReference>
<dbReference type="PROSITE" id="PS00232">
    <property type="entry name" value="CADHERIN_1"/>
    <property type="match status" value="1"/>
</dbReference>
<dbReference type="GO" id="GO:0007156">
    <property type="term" value="P:homophilic cell adhesion via plasma membrane adhesion molecules"/>
    <property type="evidence" value="ECO:0007669"/>
    <property type="project" value="InterPro"/>
</dbReference>
<dbReference type="GO" id="GO:0005509">
    <property type="term" value="F:calcium ion binding"/>
    <property type="evidence" value="ECO:0007669"/>
    <property type="project" value="UniProtKB-UniRule"/>
</dbReference>
<dbReference type="GeneID" id="109101870"/>
<sequence>MEARGQRRGWERWWIFLCFSLLVCFGQQVSAQIRYSVPEEVKVGSVVGNCAKDLGLDVSTLADRRFRIVSGSNDALFQVNQNNGILYVDKHIDREEVCDGNSACLINLKIVVEKPLEVRYVEVEITDVNDHSPSFHDKDFYLEIWENTVTGTRFELQTARDLDVGVNSVRHYQMSKNAHFDLEIKDSVYGDKTPFLILQKPLDREFTEIHRLLLTAVDGGNPPKSGTLNITVFALDVNDNRPICNSDTLTITLRENAIVDTVVMIINASDADSGLNGEVEYTYGRNMKPKIHEIFQLDRTTGEIRVRGLIDFEENEVYSLMIRASDKGIPPSNTDCHLIIKVEDVNDNKPEIQVTSLLNVVPEDAKIGTVISLISVSDKDSGINGKVVCSLSDNVPFELKPSVQDNMYSLETKERLDRELVSEYNIKITATDLGNPSLSAYKTMFVKVSDVNDNIPEFSSNPLELYLTENNPLGASIFYVSASDRDINENAAITYHIIRGGGIQNDMASAMNINSDTGVIHALKSFDFETVKTFQFHVVATDSGTPSLSSNVTVNVFILDQNDNVPVILYPVSANGSAEGVEEIPRNVNGGHLVTKVRAYDADIGYNGWLLFSLQEVSDHSLFSLDRYTGQIRTLRSFTETDEAQHKLLILVKDNGNVSLSATATVIVKVVEPTEAFAASDVKNAVKDEEENNVTFYLIITLGSVSVLFVISIIILIVMQCSKSTDCSSKYLKDTNYDGTLCHSMQYRSGDKRYMLVGPRMSIGSTIVPGSNGNTLVIPDRRRRDSGEVRIAGSY</sequence>
<keyword evidence="9 13" id="KW-1133">Transmembrane helix</keyword>
<dbReference type="KEGG" id="ccar:109101870"/>
<keyword evidence="4 13" id="KW-0812">Transmembrane</keyword>
<evidence type="ECO:0000256" key="9">
    <source>
        <dbReference type="ARBA" id="ARBA00022989"/>
    </source>
</evidence>
<evidence type="ECO:0000256" key="10">
    <source>
        <dbReference type="ARBA" id="ARBA00023136"/>
    </source>
</evidence>
<accession>A0A9Q9YUB6</accession>
<keyword evidence="5 14" id="KW-0732">Signal</keyword>
<dbReference type="Pfam" id="PF08266">
    <property type="entry name" value="Cadherin_2"/>
    <property type="match status" value="1"/>
</dbReference>
<dbReference type="FunFam" id="2.60.40.60:FF:000002">
    <property type="entry name" value="Protocadherin alpha 2"/>
    <property type="match status" value="1"/>
</dbReference>
<evidence type="ECO:0000256" key="2">
    <source>
        <dbReference type="ARBA" id="ARBA00004251"/>
    </source>
</evidence>
<dbReference type="RefSeq" id="XP_042626532.1">
    <property type="nucleotide sequence ID" value="XM_042770598.1"/>
</dbReference>
<dbReference type="CDD" id="cd11304">
    <property type="entry name" value="Cadherin_repeat"/>
    <property type="match status" value="6"/>
</dbReference>
<keyword evidence="3" id="KW-1003">Cell membrane</keyword>
<evidence type="ECO:0000256" key="1">
    <source>
        <dbReference type="ARBA" id="ARBA00003436"/>
    </source>
</evidence>
<keyword evidence="10 13" id="KW-0472">Membrane</keyword>
<keyword evidence="7 12" id="KW-0106">Calcium</keyword>
<feature type="domain" description="Cadherin" evidence="15">
    <location>
        <begin position="583"/>
        <end position="682"/>
    </location>
</feature>
<evidence type="ECO:0000256" key="6">
    <source>
        <dbReference type="ARBA" id="ARBA00022737"/>
    </source>
</evidence>
<reference evidence="16" key="1">
    <citation type="submission" date="2025-08" db="UniProtKB">
        <authorList>
            <consortium name="RefSeq"/>
        </authorList>
    </citation>
    <scope>IDENTIFICATION</scope>
    <source>
        <tissue evidence="16">Muscle</tissue>
    </source>
</reference>
<feature type="domain" description="Cadherin" evidence="15">
    <location>
        <begin position="245"/>
        <end position="352"/>
    </location>
</feature>
<dbReference type="OrthoDB" id="6252479at2759"/>